<dbReference type="Proteomes" id="UP000635335">
    <property type="component" value="Unassembled WGS sequence"/>
</dbReference>
<accession>A0ABS0LY82</accession>
<keyword evidence="3" id="KW-1185">Reference proteome</keyword>
<organism evidence="2 3">
    <name type="scientific">Serratia surfactantfaciens</name>
    <dbReference type="NCBI Taxonomy" id="2741499"/>
    <lineage>
        <taxon>Bacteria</taxon>
        <taxon>Pseudomonadati</taxon>
        <taxon>Pseudomonadota</taxon>
        <taxon>Gammaproteobacteria</taxon>
        <taxon>Enterobacterales</taxon>
        <taxon>Yersiniaceae</taxon>
        <taxon>Serratia</taxon>
    </lineage>
</organism>
<evidence type="ECO:0000259" key="1">
    <source>
        <dbReference type="Pfam" id="PF18735"/>
    </source>
</evidence>
<dbReference type="Pfam" id="PF18735">
    <property type="entry name" value="HEPN_RiboL-PSP"/>
    <property type="match status" value="1"/>
</dbReference>
<proteinExistence type="predicted"/>
<evidence type="ECO:0000313" key="2">
    <source>
        <dbReference type="EMBL" id="MBH1920277.1"/>
    </source>
</evidence>
<dbReference type="EMBL" id="JADUMB010000002">
    <property type="protein sequence ID" value="MBH1920277.1"/>
    <property type="molecule type" value="Genomic_DNA"/>
</dbReference>
<dbReference type="RefSeq" id="WP_197667665.1">
    <property type="nucleotide sequence ID" value="NZ_JADUMB010000002.1"/>
</dbReference>
<gene>
    <name evidence="2" type="ORF">I5U16_08970</name>
</gene>
<sequence length="272" mass="31044">MRNSCIREQFIKIDSLVNELNTIAPEGDRRFRSIRNDLAGLLVVSLASTYENCVKTILIAYADLFHDKFSHQVEKKYSYLNSKIKSNSLTEYLSHFDGSVSFFQDRLKYVSGKMRTEIDKSYDQILTWRHSFAHANKSMTSINDAYKAHRYGKHVLYAFEDALLGHVLREHRKSIFNIFDNAKSISDATRRSAELIAAVHKENALNAPQIAAASKSADNSDYYLSLIADDYTKSLNADVYDIMKIYELVTLSFSEVKSCAKMCSQVKRSIVT</sequence>
<feature type="domain" description="RiboL-PSP-HEPN" evidence="1">
    <location>
        <begin position="14"/>
        <end position="163"/>
    </location>
</feature>
<evidence type="ECO:0000313" key="3">
    <source>
        <dbReference type="Proteomes" id="UP000635335"/>
    </source>
</evidence>
<name>A0ABS0LY82_9GAMM</name>
<comment type="caution">
    <text evidence="2">The sequence shown here is derived from an EMBL/GenBank/DDBJ whole genome shotgun (WGS) entry which is preliminary data.</text>
</comment>
<protein>
    <recommendedName>
        <fullName evidence="1">RiboL-PSP-HEPN domain-containing protein</fullName>
    </recommendedName>
</protein>
<reference evidence="2 3" key="1">
    <citation type="submission" date="2020-11" db="EMBL/GenBank/DDBJ databases">
        <title>Enhanced detection system for hospital associated transmission using whole genome sequencing surveillance.</title>
        <authorList>
            <person name="Harrison L.H."/>
            <person name="Van Tyne D."/>
            <person name="Marsh J.W."/>
            <person name="Griffith M.P."/>
            <person name="Snyder D.J."/>
            <person name="Cooper V.S."/>
            <person name="Mustapha M."/>
        </authorList>
    </citation>
    <scope>NUCLEOTIDE SEQUENCE [LARGE SCALE GENOMIC DNA]</scope>
    <source>
        <strain evidence="2 3">SER00227</strain>
    </source>
</reference>
<dbReference type="InterPro" id="IPR041519">
    <property type="entry name" value="HEPN_RiboL-PSP"/>
</dbReference>